<evidence type="ECO:0000256" key="3">
    <source>
        <dbReference type="ARBA" id="ARBA00023295"/>
    </source>
</evidence>
<dbReference type="AlphaFoldDB" id="A0A8B8HYJ6"/>
<evidence type="ECO:0000256" key="5">
    <source>
        <dbReference type="SAM" id="SignalP"/>
    </source>
</evidence>
<accession>A0A8B8HYJ6</accession>
<dbReference type="EC" id="3.2.1.26" evidence="4"/>
<dbReference type="PANTHER" id="PTHR43101:SF1">
    <property type="entry name" value="BETA-FRUCTOSIDASE"/>
    <property type="match status" value="1"/>
</dbReference>
<dbReference type="SUPFAM" id="SSF49899">
    <property type="entry name" value="Concanavalin A-like lectins/glucanases"/>
    <property type="match status" value="1"/>
</dbReference>
<evidence type="ECO:0000313" key="8">
    <source>
        <dbReference type="Proteomes" id="UP001652626"/>
    </source>
</evidence>
<gene>
    <name evidence="9" type="primary">LOC113395446</name>
</gene>
<dbReference type="Gene3D" id="2.60.120.560">
    <property type="entry name" value="Exo-inulinase, domain 1"/>
    <property type="match status" value="1"/>
</dbReference>
<evidence type="ECO:0000313" key="9">
    <source>
        <dbReference type="RefSeq" id="XP_026488821.2"/>
    </source>
</evidence>
<reference evidence="8" key="1">
    <citation type="submission" date="2025-05" db="UniProtKB">
        <authorList>
            <consortium name="RefSeq"/>
        </authorList>
    </citation>
    <scope>NUCLEOTIDE SEQUENCE [LARGE SCALE GENOMIC DNA]</scope>
</reference>
<dbReference type="GeneID" id="113395446"/>
<dbReference type="GO" id="GO:0005737">
    <property type="term" value="C:cytoplasm"/>
    <property type="evidence" value="ECO:0007669"/>
    <property type="project" value="InterPro"/>
</dbReference>
<dbReference type="GO" id="GO:0005975">
    <property type="term" value="P:carbohydrate metabolic process"/>
    <property type="evidence" value="ECO:0007669"/>
    <property type="project" value="InterPro"/>
</dbReference>
<dbReference type="GO" id="GO:0004564">
    <property type="term" value="F:beta-fructofuranosidase activity"/>
    <property type="evidence" value="ECO:0007669"/>
    <property type="project" value="UniProtKB-EC"/>
</dbReference>
<dbReference type="NCBIfam" id="TIGR01322">
    <property type="entry name" value="scrB_fam"/>
    <property type="match status" value="1"/>
</dbReference>
<evidence type="ECO:0000259" key="6">
    <source>
        <dbReference type="Pfam" id="PF00251"/>
    </source>
</evidence>
<dbReference type="SMART" id="SM00640">
    <property type="entry name" value="Glyco_32"/>
    <property type="match status" value="1"/>
</dbReference>
<name>A0A8B8HYJ6_VANTA</name>
<evidence type="ECO:0000259" key="7">
    <source>
        <dbReference type="Pfam" id="PF08244"/>
    </source>
</evidence>
<dbReference type="InterPro" id="IPR018053">
    <property type="entry name" value="Glyco_hydro_32_AS"/>
</dbReference>
<feature type="domain" description="Glycosyl hydrolase family 32 C-terminal" evidence="7">
    <location>
        <begin position="364"/>
        <end position="459"/>
    </location>
</feature>
<dbReference type="OrthoDB" id="202537at2759"/>
<dbReference type="OMA" id="WMGVPDG"/>
<dbReference type="InterPro" id="IPR051214">
    <property type="entry name" value="GH32_Enzymes"/>
</dbReference>
<dbReference type="InterPro" id="IPR013320">
    <property type="entry name" value="ConA-like_dom_sf"/>
</dbReference>
<dbReference type="CDD" id="cd18623">
    <property type="entry name" value="GH32_ScrB-like"/>
    <property type="match status" value="1"/>
</dbReference>
<dbReference type="InterPro" id="IPR013148">
    <property type="entry name" value="Glyco_hydro_32_N"/>
</dbReference>
<feature type="domain" description="Glycosyl hydrolase family 32 N-terminal" evidence="6">
    <location>
        <begin position="30"/>
        <end position="335"/>
    </location>
</feature>
<dbReference type="Pfam" id="PF00251">
    <property type="entry name" value="Glyco_hydro_32N"/>
    <property type="match status" value="1"/>
</dbReference>
<dbReference type="Gene3D" id="2.115.10.20">
    <property type="entry name" value="Glycosyl hydrolase domain, family 43"/>
    <property type="match status" value="1"/>
</dbReference>
<dbReference type="RefSeq" id="XP_026488821.2">
    <property type="nucleotide sequence ID" value="XM_026633036.2"/>
</dbReference>
<dbReference type="PROSITE" id="PS00609">
    <property type="entry name" value="GLYCOSYL_HYDROL_F32"/>
    <property type="match status" value="1"/>
</dbReference>
<keyword evidence="5" id="KW-0732">Signal</keyword>
<dbReference type="InterPro" id="IPR006232">
    <property type="entry name" value="Suc6P_hydrolase"/>
</dbReference>
<evidence type="ECO:0000256" key="4">
    <source>
        <dbReference type="RuleBase" id="RU362110"/>
    </source>
</evidence>
<evidence type="ECO:0000256" key="2">
    <source>
        <dbReference type="ARBA" id="ARBA00022801"/>
    </source>
</evidence>
<keyword evidence="3 4" id="KW-0326">Glycosidase</keyword>
<evidence type="ECO:0000256" key="1">
    <source>
        <dbReference type="ARBA" id="ARBA00009902"/>
    </source>
</evidence>
<dbReference type="Pfam" id="PF08244">
    <property type="entry name" value="Glyco_hydro_32C"/>
    <property type="match status" value="1"/>
</dbReference>
<organism evidence="8 9">
    <name type="scientific">Vanessa tameamea</name>
    <name type="common">Kamehameha butterfly</name>
    <dbReference type="NCBI Taxonomy" id="334116"/>
    <lineage>
        <taxon>Eukaryota</taxon>
        <taxon>Metazoa</taxon>
        <taxon>Ecdysozoa</taxon>
        <taxon>Arthropoda</taxon>
        <taxon>Hexapoda</taxon>
        <taxon>Insecta</taxon>
        <taxon>Pterygota</taxon>
        <taxon>Neoptera</taxon>
        <taxon>Endopterygota</taxon>
        <taxon>Lepidoptera</taxon>
        <taxon>Glossata</taxon>
        <taxon>Ditrysia</taxon>
        <taxon>Papilionoidea</taxon>
        <taxon>Nymphalidae</taxon>
        <taxon>Nymphalinae</taxon>
        <taxon>Vanessa</taxon>
    </lineage>
</organism>
<dbReference type="InterPro" id="IPR023296">
    <property type="entry name" value="Glyco_hydro_beta-prop_sf"/>
</dbReference>
<comment type="catalytic activity">
    <reaction evidence="4">
        <text>Hydrolysis of terminal non-reducing beta-D-fructofuranoside residues in beta-D-fructofuranosides.</text>
        <dbReference type="EC" id="3.2.1.26"/>
    </reaction>
</comment>
<dbReference type="InterPro" id="IPR013189">
    <property type="entry name" value="Glyco_hydro_32_C"/>
</dbReference>
<sequence length="482" mass="55284">MRNLYATLTVLLFFSRIYAEVNDRYYPRYHLAPPQGWMNDPNGFCEFKNEYHLFYQYNPNSSLAPGTIHWGHAKSKDLFHWEHLPIAMDPDQDYDRSGVFSGSAIVENETMYLFYTGHVNHPGQSPDHEEHQCLATSTDGITVTKYPNNPVLIGTEHQPDIRDPKVWKHLDTYYMVLGNSFNNNTLGRVLLYTSKDKITWNQVSIIDESDGFLGYMWECPDFFELDGHFILLFSPQGVKPKGDKYRNLYQTGYIVGDFDYSTNTFKPIAKFQELDHGHDVYATQTIIDDLGRRIVIAWFDMWDQNYPEQLDGFNGQMTIPRVLSLSKEGRIIQKPVPEIKSIRGERVHIRKSAGGAIVPLNDNAAEISITARSSNNLELFIESQNSSKSTVSINYDSRHRTISLDRGGNDGLRRTEWQPKGDLKIKIYIDASSIEIFCGRGEVTISSRFFPDGPVQVRLGDKSSVKHLRVTNLNRTVFVNKK</sequence>
<feature type="chain" id="PRO_5044666674" description="Sucrose-6-phosphate hydrolase" evidence="5">
    <location>
        <begin position="20"/>
        <end position="482"/>
    </location>
</feature>
<keyword evidence="2 4" id="KW-0378">Hydrolase</keyword>
<keyword evidence="8" id="KW-1185">Reference proteome</keyword>
<dbReference type="InterPro" id="IPR001362">
    <property type="entry name" value="Glyco_hydro_32"/>
</dbReference>
<comment type="similarity">
    <text evidence="1 4">Belongs to the glycosyl hydrolase 32 family.</text>
</comment>
<reference evidence="9" key="2">
    <citation type="submission" date="2025-08" db="UniProtKB">
        <authorList>
            <consortium name="RefSeq"/>
        </authorList>
    </citation>
    <scope>IDENTIFICATION</scope>
    <source>
        <tissue evidence="9">Whole body</tissue>
    </source>
</reference>
<protein>
    <recommendedName>
        <fullName evidence="4">Sucrose-6-phosphate hydrolase</fullName>
        <ecNumber evidence="4">3.2.1.26</ecNumber>
    </recommendedName>
</protein>
<dbReference type="PANTHER" id="PTHR43101">
    <property type="entry name" value="BETA-FRUCTOSIDASE"/>
    <property type="match status" value="1"/>
</dbReference>
<feature type="signal peptide" evidence="5">
    <location>
        <begin position="1"/>
        <end position="19"/>
    </location>
</feature>
<proteinExistence type="inferred from homology"/>
<dbReference type="SUPFAM" id="SSF75005">
    <property type="entry name" value="Arabinanase/levansucrase/invertase"/>
    <property type="match status" value="1"/>
</dbReference>
<dbReference type="Proteomes" id="UP001652626">
    <property type="component" value="Chromosome 3"/>
</dbReference>